<dbReference type="Proteomes" id="UP001222377">
    <property type="component" value="Unassembled WGS sequence"/>
</dbReference>
<gene>
    <name evidence="2" type="ORF">PV946_13770</name>
</gene>
<feature type="transmembrane region" description="Helical" evidence="1">
    <location>
        <begin position="15"/>
        <end position="34"/>
    </location>
</feature>
<protein>
    <submittedName>
        <fullName evidence="2">Uncharacterized protein</fullName>
    </submittedName>
</protein>
<dbReference type="AlphaFoldDB" id="A0AAP3YFL5"/>
<organism evidence="2 3">
    <name type="scientific">Bacillus amyloliquefaciens</name>
    <name type="common">Bacillus velezensis</name>
    <dbReference type="NCBI Taxonomy" id="1390"/>
    <lineage>
        <taxon>Bacteria</taxon>
        <taxon>Bacillati</taxon>
        <taxon>Bacillota</taxon>
        <taxon>Bacilli</taxon>
        <taxon>Bacillales</taxon>
        <taxon>Bacillaceae</taxon>
        <taxon>Bacillus</taxon>
        <taxon>Bacillus amyloliquefaciens group</taxon>
    </lineage>
</organism>
<keyword evidence="1" id="KW-0472">Membrane</keyword>
<sequence>MNQIVLTLVNIWDWFLSNTGSLGMFVLTIFIAYYSKKSSKASLEAAKLAKYEYESKKEPEIIIYFELNEFNLDFKMMNIGYGVATNVTVNLDEKSGTFKKSYMYKMKNGVFNTCIKTFAPNQEIKGVAARVSDIKNDDSEYPVFTCNITYSDMNGKLYNKSYDFDLNYLGGLVWTEKATLKNVANSLKEIKAEIQNLHSKS</sequence>
<proteinExistence type="predicted"/>
<evidence type="ECO:0000313" key="3">
    <source>
        <dbReference type="Proteomes" id="UP001222377"/>
    </source>
</evidence>
<dbReference type="RefSeq" id="WP_276351187.1">
    <property type="nucleotide sequence ID" value="NZ_JARKHX010000004.1"/>
</dbReference>
<reference evidence="2" key="1">
    <citation type="submission" date="2023-02" db="EMBL/GenBank/DDBJ databases">
        <title>Draft Whole-Genome Sequences of Bacillus Strains of Potential Probiotic for Poultry.</title>
        <authorList>
            <person name="Ma L.M."/>
            <person name="Lopez-Guerra N."/>
            <person name="Zhang G."/>
        </authorList>
    </citation>
    <scope>NUCLEOTIDE SEQUENCE</scope>
    <source>
        <strain evidence="2">OSU1013-24</strain>
    </source>
</reference>
<accession>A0AAP3YFL5</accession>
<comment type="caution">
    <text evidence="2">The sequence shown here is derived from an EMBL/GenBank/DDBJ whole genome shotgun (WGS) entry which is preliminary data.</text>
</comment>
<evidence type="ECO:0000256" key="1">
    <source>
        <dbReference type="SAM" id="Phobius"/>
    </source>
</evidence>
<keyword evidence="1" id="KW-0812">Transmembrane</keyword>
<evidence type="ECO:0000313" key="2">
    <source>
        <dbReference type="EMBL" id="MDF4194822.1"/>
    </source>
</evidence>
<name>A0AAP3YFL5_BACAM</name>
<dbReference type="EMBL" id="JARKHX010000004">
    <property type="protein sequence ID" value="MDF4194822.1"/>
    <property type="molecule type" value="Genomic_DNA"/>
</dbReference>
<keyword evidence="1" id="KW-1133">Transmembrane helix</keyword>